<keyword evidence="4" id="KW-1185">Reference proteome</keyword>
<evidence type="ECO:0000313" key="3">
    <source>
        <dbReference type="EMBL" id="GLQ88435.1"/>
    </source>
</evidence>
<accession>A0ABQ5X9T6</accession>
<evidence type="ECO:0000256" key="1">
    <source>
        <dbReference type="ARBA" id="ARBA00004167"/>
    </source>
</evidence>
<name>A0ABQ5X9T6_9GAMM</name>
<dbReference type="Proteomes" id="UP001156627">
    <property type="component" value="Unassembled WGS sequence"/>
</dbReference>
<comment type="subcellular location">
    <subcellularLocation>
        <location evidence="1">Membrane</location>
        <topology evidence="1">Single-pass membrane protein</topology>
    </subcellularLocation>
</comment>
<dbReference type="RefSeq" id="WP_284331876.1">
    <property type="nucleotide sequence ID" value="NZ_BSOA01000015.1"/>
</dbReference>
<evidence type="ECO:0000259" key="2">
    <source>
        <dbReference type="Pfam" id="PF01145"/>
    </source>
</evidence>
<gene>
    <name evidence="3" type="ORF">GCM10007898_20040</name>
</gene>
<comment type="caution">
    <text evidence="3">The sequence shown here is derived from an EMBL/GenBank/DDBJ whole genome shotgun (WGS) entry which is preliminary data.</text>
</comment>
<protein>
    <recommendedName>
        <fullName evidence="2">Band 7 domain-containing protein</fullName>
    </recommendedName>
</protein>
<feature type="domain" description="Band 7" evidence="2">
    <location>
        <begin position="21"/>
        <end position="148"/>
    </location>
</feature>
<dbReference type="SUPFAM" id="SSF117892">
    <property type="entry name" value="Band 7/SPFH domain"/>
    <property type="match status" value="1"/>
</dbReference>
<dbReference type="InterPro" id="IPR001107">
    <property type="entry name" value="Band_7"/>
</dbReference>
<proteinExistence type="predicted"/>
<dbReference type="Pfam" id="PF01145">
    <property type="entry name" value="Band_7"/>
    <property type="match status" value="1"/>
</dbReference>
<organism evidence="3 4">
    <name type="scientific">Dyella flagellata</name>
    <dbReference type="NCBI Taxonomy" id="1867833"/>
    <lineage>
        <taxon>Bacteria</taxon>
        <taxon>Pseudomonadati</taxon>
        <taxon>Pseudomonadota</taxon>
        <taxon>Gammaproteobacteria</taxon>
        <taxon>Lysobacterales</taxon>
        <taxon>Rhodanobacteraceae</taxon>
        <taxon>Dyella</taxon>
    </lineage>
</organism>
<dbReference type="EMBL" id="BSOA01000015">
    <property type="protein sequence ID" value="GLQ88435.1"/>
    <property type="molecule type" value="Genomic_DNA"/>
</dbReference>
<dbReference type="InterPro" id="IPR036013">
    <property type="entry name" value="Band_7/SPFH_dom_sf"/>
</dbReference>
<evidence type="ECO:0000313" key="4">
    <source>
        <dbReference type="Proteomes" id="UP001156627"/>
    </source>
</evidence>
<sequence length="152" mass="16883">MTIMTFTIIVVLALAAVAVKRVPVGQVYSLYRNGKPVRLLQPGTHVVLPLLDRVGHRIDLGGRVLRFDASFAETTPVQGTVYWQVLEPERADAVIETADQLIRNSVEQALQSEAEADQQQRREVATRLKGNLNQQLRLRGVMVTRVELDAAA</sequence>
<reference evidence="4" key="1">
    <citation type="journal article" date="2019" name="Int. J. Syst. Evol. Microbiol.">
        <title>The Global Catalogue of Microorganisms (GCM) 10K type strain sequencing project: providing services to taxonomists for standard genome sequencing and annotation.</title>
        <authorList>
            <consortium name="The Broad Institute Genomics Platform"/>
            <consortium name="The Broad Institute Genome Sequencing Center for Infectious Disease"/>
            <person name="Wu L."/>
            <person name="Ma J."/>
        </authorList>
    </citation>
    <scope>NUCLEOTIDE SEQUENCE [LARGE SCALE GENOMIC DNA]</scope>
    <source>
        <strain evidence="4">NBRC 111981</strain>
    </source>
</reference>